<dbReference type="AlphaFoldDB" id="A0A0K8PZ19"/>
<dbReference type="Proteomes" id="UP000053859">
    <property type="component" value="Unassembled WGS sequence"/>
</dbReference>
<sequence length="85" mass="9164">MRRATVLRAVATSALPSSRRPCRQRPRPVAVAVAVRRAAARAARRAPPLAVFPQVLAEYAYDKLPVPDTEIEMASAGKSTVNLPT</sequence>
<proteinExistence type="predicted"/>
<dbReference type="PATRIC" id="fig|146537.3.peg.8481"/>
<evidence type="ECO:0000313" key="2">
    <source>
        <dbReference type="Proteomes" id="UP000053859"/>
    </source>
</evidence>
<dbReference type="EMBL" id="DF968533">
    <property type="protein sequence ID" value="GAP53145.1"/>
    <property type="molecule type" value="Genomic_DNA"/>
</dbReference>
<reference evidence="1" key="1">
    <citation type="journal article" date="2015" name="Genome Announc.">
        <title>Draft Genome Sequence of Thiostrepton-Producing Streptomyces azureus ATCC 14921.</title>
        <authorList>
            <person name="Sakihara K."/>
            <person name="Maeda J."/>
            <person name="Tashiro K."/>
            <person name="Fujino Y."/>
            <person name="Kuhara S."/>
            <person name="Ohshima T."/>
            <person name="Ogata S."/>
            <person name="Doi K."/>
        </authorList>
    </citation>
    <scope>NUCLEOTIDE SEQUENCE [LARGE SCALE GENOMIC DNA]</scope>
    <source>
        <strain evidence="1">ATCC14921</strain>
    </source>
</reference>
<keyword evidence="2" id="KW-1185">Reference proteome</keyword>
<evidence type="ECO:0000313" key="1">
    <source>
        <dbReference type="EMBL" id="GAP53145.1"/>
    </source>
</evidence>
<protein>
    <submittedName>
        <fullName evidence="1">Uncharacterized protein</fullName>
    </submittedName>
</protein>
<organism evidence="1 2">
    <name type="scientific">Streptomyces azureus</name>
    <dbReference type="NCBI Taxonomy" id="146537"/>
    <lineage>
        <taxon>Bacteria</taxon>
        <taxon>Bacillati</taxon>
        <taxon>Actinomycetota</taxon>
        <taxon>Actinomycetes</taxon>
        <taxon>Kitasatosporales</taxon>
        <taxon>Streptomycetaceae</taxon>
        <taxon>Streptomyces</taxon>
    </lineage>
</organism>
<accession>A0A0K8PZ19</accession>
<gene>
    <name evidence="1" type="ORF">SAZU_8026</name>
</gene>
<name>A0A0K8PZ19_STRAJ</name>